<evidence type="ECO:0008006" key="10">
    <source>
        <dbReference type="Google" id="ProtNLM"/>
    </source>
</evidence>
<evidence type="ECO:0000256" key="5">
    <source>
        <dbReference type="ARBA" id="ARBA00023237"/>
    </source>
</evidence>
<comment type="subcellular location">
    <subcellularLocation>
        <location evidence="1">Cell outer membrane</location>
    </subcellularLocation>
</comment>
<dbReference type="EMBL" id="LVYD01000044">
    <property type="protein sequence ID" value="OQP63900.1"/>
    <property type="molecule type" value="Genomic_DNA"/>
</dbReference>
<dbReference type="STRING" id="1703345.A3860_23500"/>
<dbReference type="Gene3D" id="1.25.40.390">
    <property type="match status" value="1"/>
</dbReference>
<dbReference type="SUPFAM" id="SSF48452">
    <property type="entry name" value="TPR-like"/>
    <property type="match status" value="1"/>
</dbReference>
<evidence type="ECO:0000313" key="9">
    <source>
        <dbReference type="Proteomes" id="UP000192796"/>
    </source>
</evidence>
<sequence>MKKKLFYILFAGTSLVACKKDVLNTAPLDEYSNSSLWTSKADANAALTGCYSGWELGDNILYDDCISDNGFDQFPWEGYETFASGLATPSNPGVNKYSYTTIQRCNWFLENVDKVSATLLDNTLRDRMKGEARFLRAYRYFVLSQVYGDVPLTLTNITTAEANTITRTPKATVVDFVLKELAEIAPALPVSYSGSDIGRITRGAALALKARVELFNAKYTDCITTCQLLMTAPFSYSLYPNYEGLFRPQNSNNKEVILDVQYLQNDNAEWVLGAMLPNSYGGWSSMAPTQSLVDAYETKNGKEIQNDPSYDPLQPYKNRDPRLDASIIRPGLYHNGGYFDPLSQGSSDLVGNNNASPTGYNWKKYVADLDDYNNSAYGTDIWNTGGSIIVIRYAEILLAYAEAKIEANQIDASVYAAINLVRQRPTVNMPVVTNALYPDQASLRTLIRRERRVELAGEGLRWYDIQRWKIGSTVLNGNVKGCLNGSVDPSNGNLTLIPNSNFVAGSRSFADKNYLWPIPQKERDINKELSQNQGY</sequence>
<accession>A0A1V9FZZ4</accession>
<evidence type="ECO:0000256" key="1">
    <source>
        <dbReference type="ARBA" id="ARBA00004442"/>
    </source>
</evidence>
<evidence type="ECO:0000313" key="8">
    <source>
        <dbReference type="EMBL" id="OQP63900.1"/>
    </source>
</evidence>
<dbReference type="CDD" id="cd08977">
    <property type="entry name" value="SusD"/>
    <property type="match status" value="1"/>
</dbReference>
<dbReference type="Pfam" id="PF07980">
    <property type="entry name" value="SusD_RagB"/>
    <property type="match status" value="1"/>
</dbReference>
<dbReference type="AlphaFoldDB" id="A0A1V9FZZ4"/>
<keyword evidence="5" id="KW-0998">Cell outer membrane</keyword>
<dbReference type="Pfam" id="PF14322">
    <property type="entry name" value="SusD-like_3"/>
    <property type="match status" value="1"/>
</dbReference>
<evidence type="ECO:0000256" key="3">
    <source>
        <dbReference type="ARBA" id="ARBA00022729"/>
    </source>
</evidence>
<protein>
    <recommendedName>
        <fullName evidence="10">Carbohydrate-binding protein SusD</fullName>
    </recommendedName>
</protein>
<keyword evidence="9" id="KW-1185">Reference proteome</keyword>
<keyword evidence="4" id="KW-0472">Membrane</keyword>
<gene>
    <name evidence="8" type="ORF">A3860_23500</name>
</gene>
<evidence type="ECO:0000259" key="7">
    <source>
        <dbReference type="Pfam" id="PF14322"/>
    </source>
</evidence>
<evidence type="ECO:0000256" key="4">
    <source>
        <dbReference type="ARBA" id="ARBA00023136"/>
    </source>
</evidence>
<comment type="caution">
    <text evidence="8">The sequence shown here is derived from an EMBL/GenBank/DDBJ whole genome shotgun (WGS) entry which is preliminary data.</text>
</comment>
<dbReference type="PROSITE" id="PS51257">
    <property type="entry name" value="PROKAR_LIPOPROTEIN"/>
    <property type="match status" value="1"/>
</dbReference>
<dbReference type="InterPro" id="IPR011990">
    <property type="entry name" value="TPR-like_helical_dom_sf"/>
</dbReference>
<dbReference type="Proteomes" id="UP000192796">
    <property type="component" value="Unassembled WGS sequence"/>
</dbReference>
<evidence type="ECO:0000256" key="2">
    <source>
        <dbReference type="ARBA" id="ARBA00006275"/>
    </source>
</evidence>
<dbReference type="RefSeq" id="WP_081147565.1">
    <property type="nucleotide sequence ID" value="NZ_LVYD01000044.1"/>
</dbReference>
<dbReference type="GO" id="GO:0009279">
    <property type="term" value="C:cell outer membrane"/>
    <property type="evidence" value="ECO:0007669"/>
    <property type="project" value="UniProtKB-SubCell"/>
</dbReference>
<dbReference type="OrthoDB" id="5694214at2"/>
<reference evidence="8 9" key="1">
    <citation type="submission" date="2016-03" db="EMBL/GenBank/DDBJ databases">
        <title>Niastella vici sp. nov., isolated from farmland soil.</title>
        <authorList>
            <person name="Chen L."/>
            <person name="Wang D."/>
            <person name="Yang S."/>
            <person name="Wang G."/>
        </authorList>
    </citation>
    <scope>NUCLEOTIDE SEQUENCE [LARGE SCALE GENOMIC DNA]</scope>
    <source>
        <strain evidence="8 9">DJ57</strain>
    </source>
</reference>
<feature type="domain" description="RagB/SusD" evidence="6">
    <location>
        <begin position="255"/>
        <end position="535"/>
    </location>
</feature>
<evidence type="ECO:0000259" key="6">
    <source>
        <dbReference type="Pfam" id="PF07980"/>
    </source>
</evidence>
<dbReference type="InterPro" id="IPR033985">
    <property type="entry name" value="SusD-like_N"/>
</dbReference>
<feature type="domain" description="SusD-like N-terminal" evidence="7">
    <location>
        <begin position="97"/>
        <end position="214"/>
    </location>
</feature>
<name>A0A1V9FZZ4_9BACT</name>
<organism evidence="8 9">
    <name type="scientific">Niastella vici</name>
    <dbReference type="NCBI Taxonomy" id="1703345"/>
    <lineage>
        <taxon>Bacteria</taxon>
        <taxon>Pseudomonadati</taxon>
        <taxon>Bacteroidota</taxon>
        <taxon>Chitinophagia</taxon>
        <taxon>Chitinophagales</taxon>
        <taxon>Chitinophagaceae</taxon>
        <taxon>Niastella</taxon>
    </lineage>
</organism>
<proteinExistence type="inferred from homology"/>
<keyword evidence="3" id="KW-0732">Signal</keyword>
<comment type="similarity">
    <text evidence="2">Belongs to the SusD family.</text>
</comment>
<dbReference type="InterPro" id="IPR012944">
    <property type="entry name" value="SusD_RagB_dom"/>
</dbReference>